<name>A0A1I6T2M1_9FLAO</name>
<sequence length="127" mass="14549">MERDSELIKKYKVDIGSVEVFENYMIANLNEGITLTIDTAIELIYIADIHFSTQEFIYITCRKNSYAVDPTLYTKVAEIPTLKGIAIVSDKIVDRNNLNVERLFFDKPMMLFESVTDATDWAELIIG</sequence>
<dbReference type="RefSeq" id="WP_074978324.1">
    <property type="nucleotide sequence ID" value="NZ_FPAG01000005.1"/>
</dbReference>
<dbReference type="EMBL" id="FPAG01000005">
    <property type="protein sequence ID" value="SFS83300.1"/>
    <property type="molecule type" value="Genomic_DNA"/>
</dbReference>
<protein>
    <recommendedName>
        <fullName evidence="3">SpoIIAA-like</fullName>
    </recommendedName>
</protein>
<organism evidence="1 2">
    <name type="scientific">Zhouia amylolytica</name>
    <dbReference type="NCBI Taxonomy" id="376730"/>
    <lineage>
        <taxon>Bacteria</taxon>
        <taxon>Pseudomonadati</taxon>
        <taxon>Bacteroidota</taxon>
        <taxon>Flavobacteriia</taxon>
        <taxon>Flavobacteriales</taxon>
        <taxon>Flavobacteriaceae</taxon>
        <taxon>Zhouia</taxon>
    </lineage>
</organism>
<dbReference type="OrthoDB" id="1144359at2"/>
<evidence type="ECO:0000313" key="2">
    <source>
        <dbReference type="Proteomes" id="UP000183209"/>
    </source>
</evidence>
<reference evidence="1 2" key="1">
    <citation type="submission" date="2016-10" db="EMBL/GenBank/DDBJ databases">
        <authorList>
            <person name="de Groot N.N."/>
        </authorList>
    </citation>
    <scope>NUCLEOTIDE SEQUENCE [LARGE SCALE GENOMIC DNA]</scope>
    <source>
        <strain evidence="1 2">CGMCC 1.6114</strain>
    </source>
</reference>
<gene>
    <name evidence="1" type="ORF">SAMN04487906_1796</name>
</gene>
<evidence type="ECO:0000313" key="1">
    <source>
        <dbReference type="EMBL" id="SFS83300.1"/>
    </source>
</evidence>
<accession>A0A1I6T2M1</accession>
<dbReference type="AlphaFoldDB" id="A0A1I6T2M1"/>
<evidence type="ECO:0008006" key="3">
    <source>
        <dbReference type="Google" id="ProtNLM"/>
    </source>
</evidence>
<proteinExistence type="predicted"/>
<dbReference type="Proteomes" id="UP000183209">
    <property type="component" value="Unassembled WGS sequence"/>
</dbReference>